<dbReference type="Pfam" id="PF00106">
    <property type="entry name" value="adh_short"/>
    <property type="match status" value="1"/>
</dbReference>
<dbReference type="EMBL" id="CU928171">
    <property type="protein sequence ID" value="CAR25448.1"/>
    <property type="molecule type" value="Genomic_DNA"/>
</dbReference>
<name>C5DNT7_LACTC</name>
<dbReference type="PANTHER" id="PTHR47534:SF3">
    <property type="entry name" value="ALCOHOL DEHYDROGENASE-LIKE C-TERMINAL DOMAIN-CONTAINING PROTEIN"/>
    <property type="match status" value="1"/>
</dbReference>
<dbReference type="FunCoup" id="C5DNT7">
    <property type="interactions" value="42"/>
</dbReference>
<dbReference type="KEGG" id="lth:KLTH0G19756g"/>
<dbReference type="PANTHER" id="PTHR47534">
    <property type="entry name" value="YALI0E05731P"/>
    <property type="match status" value="1"/>
</dbReference>
<keyword evidence="1" id="KW-0560">Oxidoreductase</keyword>
<dbReference type="OrthoDB" id="2898509at2759"/>
<dbReference type="InParanoid" id="C5DNT7"/>
<dbReference type="GO" id="GO:0016491">
    <property type="term" value="F:oxidoreductase activity"/>
    <property type="evidence" value="ECO:0007669"/>
    <property type="project" value="UniProtKB-KW"/>
</dbReference>
<gene>
    <name evidence="2" type="ordered locus">KLTH0G19756g</name>
</gene>
<dbReference type="InterPro" id="IPR002347">
    <property type="entry name" value="SDR_fam"/>
</dbReference>
<evidence type="ECO:0000256" key="1">
    <source>
        <dbReference type="ARBA" id="ARBA00023002"/>
    </source>
</evidence>
<evidence type="ECO:0000313" key="3">
    <source>
        <dbReference type="Proteomes" id="UP000002036"/>
    </source>
</evidence>
<keyword evidence="3" id="KW-1185">Reference proteome</keyword>
<dbReference type="STRING" id="559295.C5DNT7"/>
<accession>C5DNT7</accession>
<dbReference type="InterPro" id="IPR036291">
    <property type="entry name" value="NAD(P)-bd_dom_sf"/>
</dbReference>
<dbReference type="eggNOG" id="KOG1208">
    <property type="taxonomic scope" value="Eukaryota"/>
</dbReference>
<dbReference type="GeneID" id="8294182"/>
<dbReference type="RefSeq" id="XP_002555885.1">
    <property type="nucleotide sequence ID" value="XM_002555839.1"/>
</dbReference>
<dbReference type="Gene3D" id="3.40.50.720">
    <property type="entry name" value="NAD(P)-binding Rossmann-like Domain"/>
    <property type="match status" value="1"/>
</dbReference>
<dbReference type="PRINTS" id="PR00081">
    <property type="entry name" value="GDHRDH"/>
</dbReference>
<dbReference type="Proteomes" id="UP000002036">
    <property type="component" value="Chromosome G"/>
</dbReference>
<organism evidence="2 3">
    <name type="scientific">Lachancea thermotolerans (strain ATCC 56472 / CBS 6340 / NRRL Y-8284)</name>
    <name type="common">Yeast</name>
    <name type="synonym">Kluyveromyces thermotolerans</name>
    <dbReference type="NCBI Taxonomy" id="559295"/>
    <lineage>
        <taxon>Eukaryota</taxon>
        <taxon>Fungi</taxon>
        <taxon>Dikarya</taxon>
        <taxon>Ascomycota</taxon>
        <taxon>Saccharomycotina</taxon>
        <taxon>Saccharomycetes</taxon>
        <taxon>Saccharomycetales</taxon>
        <taxon>Saccharomycetaceae</taxon>
        <taxon>Lachancea</taxon>
    </lineage>
</organism>
<dbReference type="HOGENOM" id="CLU_082210_0_0_1"/>
<sequence>MGLGLKIDRAQENKELVWTNVPASQLKLKNLKVAIVGGTSGIGQSLARLFQSREAEVVVVGRTFRDHDLANIQFIKADLELMSEAKRVAKKLAQYSLDVVIFTAGILAAPTREETVEGLERDVAVSYLSRLVIIRNLLPALEKANSKFLTRPRVFIFGFPCQGEMGTPDDLNSTGKYNGMKTHMSTVAGNETLVFDTARRYPGVGVYGLNPGLIKTTIRDNFLGAGSFKSWVIEGIIGFLFQSSENYASKIAPMMVATELDNQSPAFFDSNGTAVLSKGFTNSYIEKYISKSEELLNECAIPL</sequence>
<dbReference type="SUPFAM" id="SSF51735">
    <property type="entry name" value="NAD(P)-binding Rossmann-fold domains"/>
    <property type="match status" value="1"/>
</dbReference>
<protein>
    <submittedName>
        <fullName evidence="2">KLTH0G19756p</fullName>
    </submittedName>
</protein>
<dbReference type="InterPro" id="IPR052228">
    <property type="entry name" value="Sec_Metab_Biosynth_Oxidored"/>
</dbReference>
<dbReference type="AlphaFoldDB" id="C5DNT7"/>
<evidence type="ECO:0000313" key="2">
    <source>
        <dbReference type="EMBL" id="CAR25448.1"/>
    </source>
</evidence>
<proteinExistence type="predicted"/>
<reference evidence="2 3" key="1">
    <citation type="journal article" date="2009" name="Genome Res.">
        <title>Comparative genomics of protoploid Saccharomycetaceae.</title>
        <authorList>
            <consortium name="The Genolevures Consortium"/>
            <person name="Souciet J.-L."/>
            <person name="Dujon B."/>
            <person name="Gaillardin C."/>
            <person name="Johnston M."/>
            <person name="Baret P.V."/>
            <person name="Cliften P."/>
            <person name="Sherman D.J."/>
            <person name="Weissenbach J."/>
            <person name="Westhof E."/>
            <person name="Wincker P."/>
            <person name="Jubin C."/>
            <person name="Poulain J."/>
            <person name="Barbe V."/>
            <person name="Segurens B."/>
            <person name="Artiguenave F."/>
            <person name="Anthouard V."/>
            <person name="Vacherie B."/>
            <person name="Val M.-E."/>
            <person name="Fulton R.S."/>
            <person name="Minx P."/>
            <person name="Wilson R."/>
            <person name="Durrens P."/>
            <person name="Jean G."/>
            <person name="Marck C."/>
            <person name="Martin T."/>
            <person name="Nikolski M."/>
            <person name="Rolland T."/>
            <person name="Seret M.-L."/>
            <person name="Casaregola S."/>
            <person name="Despons L."/>
            <person name="Fairhead C."/>
            <person name="Fischer G."/>
            <person name="Lafontaine I."/>
            <person name="Leh V."/>
            <person name="Lemaire M."/>
            <person name="de Montigny J."/>
            <person name="Neuveglise C."/>
            <person name="Thierry A."/>
            <person name="Blanc-Lenfle I."/>
            <person name="Bleykasten C."/>
            <person name="Diffels J."/>
            <person name="Fritsch E."/>
            <person name="Frangeul L."/>
            <person name="Goeffon A."/>
            <person name="Jauniaux N."/>
            <person name="Kachouri-Lafond R."/>
            <person name="Payen C."/>
            <person name="Potier S."/>
            <person name="Pribylova L."/>
            <person name="Ozanne C."/>
            <person name="Richard G.-F."/>
            <person name="Sacerdot C."/>
            <person name="Straub M.-L."/>
            <person name="Talla E."/>
        </authorList>
    </citation>
    <scope>NUCLEOTIDE SEQUENCE [LARGE SCALE GENOMIC DNA]</scope>
    <source>
        <strain evidence="3">ATCC 56472 / CBS 6340 / NRRL Y-8284</strain>
    </source>
</reference>